<sequence length="80" mass="8966">MRKYFSIVLCAALAIHFYAQALIITRLGRIMQSEGCFSNMLINVLPCVTASSVQQLNIISFLLQSTACMHERTHKEGGFQ</sequence>
<reference evidence="1 2" key="1">
    <citation type="submission" date="2015-01" db="EMBL/GenBank/DDBJ databases">
        <title>Evolution of Trichinella species and genotypes.</title>
        <authorList>
            <person name="Korhonen P.K."/>
            <person name="Edoardo P."/>
            <person name="Giuseppe L.R."/>
            <person name="Gasser R.B."/>
        </authorList>
    </citation>
    <scope>NUCLEOTIDE SEQUENCE [LARGE SCALE GENOMIC DNA]</scope>
    <source>
        <strain evidence="1">ISS3</strain>
    </source>
</reference>
<comment type="caution">
    <text evidence="1">The sequence shown here is derived from an EMBL/GenBank/DDBJ whole genome shotgun (WGS) entry which is preliminary data.</text>
</comment>
<evidence type="ECO:0000313" key="2">
    <source>
        <dbReference type="Proteomes" id="UP000054776"/>
    </source>
</evidence>
<evidence type="ECO:0000313" key="1">
    <source>
        <dbReference type="EMBL" id="KRY27585.1"/>
    </source>
</evidence>
<keyword evidence="2" id="KW-1185">Reference proteome</keyword>
<protein>
    <submittedName>
        <fullName evidence="1">Uncharacterized protein</fullName>
    </submittedName>
</protein>
<gene>
    <name evidence="1" type="ORF">T01_12645</name>
</gene>
<dbReference type="AlphaFoldDB" id="A0A0V1AS09"/>
<proteinExistence type="predicted"/>
<dbReference type="InParanoid" id="A0A0V1AS09"/>
<accession>A0A0V1AS09</accession>
<dbReference type="EMBL" id="JYDH01000246">
    <property type="protein sequence ID" value="KRY27585.1"/>
    <property type="molecule type" value="Genomic_DNA"/>
</dbReference>
<dbReference type="Proteomes" id="UP000054776">
    <property type="component" value="Unassembled WGS sequence"/>
</dbReference>
<organism evidence="1 2">
    <name type="scientific">Trichinella spiralis</name>
    <name type="common">Trichina worm</name>
    <dbReference type="NCBI Taxonomy" id="6334"/>
    <lineage>
        <taxon>Eukaryota</taxon>
        <taxon>Metazoa</taxon>
        <taxon>Ecdysozoa</taxon>
        <taxon>Nematoda</taxon>
        <taxon>Enoplea</taxon>
        <taxon>Dorylaimia</taxon>
        <taxon>Trichinellida</taxon>
        <taxon>Trichinellidae</taxon>
        <taxon>Trichinella</taxon>
    </lineage>
</organism>
<name>A0A0V1AS09_TRISP</name>